<keyword evidence="2" id="KW-1133">Transmembrane helix</keyword>
<feature type="transmembrane region" description="Helical" evidence="2">
    <location>
        <begin position="72"/>
        <end position="105"/>
    </location>
</feature>
<protein>
    <recommendedName>
        <fullName evidence="3">DUF6534 domain-containing protein</fullName>
    </recommendedName>
</protein>
<dbReference type="Pfam" id="PF20152">
    <property type="entry name" value="DUF6534"/>
    <property type="match status" value="1"/>
</dbReference>
<evidence type="ECO:0000256" key="2">
    <source>
        <dbReference type="SAM" id="Phobius"/>
    </source>
</evidence>
<evidence type="ECO:0000259" key="3">
    <source>
        <dbReference type="Pfam" id="PF20152"/>
    </source>
</evidence>
<evidence type="ECO:0000256" key="1">
    <source>
        <dbReference type="SAM" id="MobiDB-lite"/>
    </source>
</evidence>
<feature type="transmembrane region" description="Helical" evidence="2">
    <location>
        <begin position="125"/>
        <end position="149"/>
    </location>
</feature>
<feature type="region of interest" description="Disordered" evidence="1">
    <location>
        <begin position="269"/>
        <end position="290"/>
    </location>
</feature>
<dbReference type="EMBL" id="SFCI01001737">
    <property type="protein sequence ID" value="TFY75062.1"/>
    <property type="molecule type" value="Genomic_DNA"/>
</dbReference>
<feature type="domain" description="DUF6534" evidence="3">
    <location>
        <begin position="134"/>
        <end position="219"/>
    </location>
</feature>
<evidence type="ECO:0000313" key="5">
    <source>
        <dbReference type="Proteomes" id="UP000298061"/>
    </source>
</evidence>
<evidence type="ECO:0000313" key="4">
    <source>
        <dbReference type="EMBL" id="TFY75062.1"/>
    </source>
</evidence>
<dbReference type="InterPro" id="IPR045339">
    <property type="entry name" value="DUF6534"/>
</dbReference>
<dbReference type="Proteomes" id="UP000298061">
    <property type="component" value="Unassembled WGS sequence"/>
</dbReference>
<reference evidence="4 5" key="1">
    <citation type="submission" date="2019-02" db="EMBL/GenBank/DDBJ databases">
        <title>Genome sequencing of the rare red list fungi Hericium alpestre (H. flagellum).</title>
        <authorList>
            <person name="Buettner E."/>
            <person name="Kellner H."/>
        </authorList>
    </citation>
    <scope>NUCLEOTIDE SEQUENCE [LARGE SCALE GENOMIC DNA]</scope>
    <source>
        <strain evidence="4 5">DSM 108284</strain>
    </source>
</reference>
<comment type="caution">
    <text evidence="4">The sequence shown here is derived from an EMBL/GenBank/DDBJ whole genome shotgun (WGS) entry which is preliminary data.</text>
</comment>
<keyword evidence="5" id="KW-1185">Reference proteome</keyword>
<name>A0A4Y9ZJZ4_9AGAM</name>
<sequence length="290" mass="31540">MADSSVPMPSLDSTYVCSTIFMLFDWDLTGDFGPRSLGATFIGMIFSATLYGDKAVGVFSMVVRNSAPDLYLVYDLMWSAVVEIFFHGIAAVMVQGFFATRIYYFFAGKALQDQTFNGLNVLHNWSLSLSAVTVATNIVIAVVQCVLLVRTPIKSKKTERMVMNLMEYSVITGVLTSIDAICTLATLAAMPDNFIYTFFFFSLGRLYSNSLLAALNNRKLEHAGTSQEHNTSSFGHGGGGGAMALTTIGGGVRPNISIKIDTTQEYNLDPHTSKSADTHLDVKQSDAHAL</sequence>
<feature type="compositionally biased region" description="Basic and acidic residues" evidence="1">
    <location>
        <begin position="271"/>
        <end position="290"/>
    </location>
</feature>
<organism evidence="4 5">
    <name type="scientific">Hericium alpestre</name>
    <dbReference type="NCBI Taxonomy" id="135208"/>
    <lineage>
        <taxon>Eukaryota</taxon>
        <taxon>Fungi</taxon>
        <taxon>Dikarya</taxon>
        <taxon>Basidiomycota</taxon>
        <taxon>Agaricomycotina</taxon>
        <taxon>Agaricomycetes</taxon>
        <taxon>Russulales</taxon>
        <taxon>Hericiaceae</taxon>
        <taxon>Hericium</taxon>
    </lineage>
</organism>
<proteinExistence type="predicted"/>
<feature type="transmembrane region" description="Helical" evidence="2">
    <location>
        <begin position="194"/>
        <end position="215"/>
    </location>
</feature>
<keyword evidence="2" id="KW-0472">Membrane</keyword>
<keyword evidence="2" id="KW-0812">Transmembrane</keyword>
<dbReference type="STRING" id="135208.A0A4Y9ZJZ4"/>
<dbReference type="OrthoDB" id="3263055at2759"/>
<dbReference type="AlphaFoldDB" id="A0A4Y9ZJZ4"/>
<gene>
    <name evidence="4" type="ORF">EWM64_g8949</name>
</gene>
<accession>A0A4Y9ZJZ4</accession>
<feature type="transmembrane region" description="Helical" evidence="2">
    <location>
        <begin position="170"/>
        <end position="188"/>
    </location>
</feature>